<sequence length="38" mass="4160">MGWERYLIPTLYTRVSVRLTTPTKKVSASTQAAMGSSA</sequence>
<organism evidence="1">
    <name type="scientific">Siphoviridae sp. ctMCY8</name>
    <dbReference type="NCBI Taxonomy" id="2827854"/>
    <lineage>
        <taxon>Viruses</taxon>
        <taxon>Duplodnaviria</taxon>
        <taxon>Heunggongvirae</taxon>
        <taxon>Uroviricota</taxon>
        <taxon>Caudoviricetes</taxon>
    </lineage>
</organism>
<protein>
    <submittedName>
        <fullName evidence="1">Uncharacterized protein</fullName>
    </submittedName>
</protein>
<name>A0A8S5TAM3_9CAUD</name>
<proteinExistence type="predicted"/>
<reference evidence="1" key="1">
    <citation type="journal article" date="2021" name="Proc. Natl. Acad. Sci. U.S.A.">
        <title>A Catalog of Tens of Thousands of Viruses from Human Metagenomes Reveals Hidden Associations with Chronic Diseases.</title>
        <authorList>
            <person name="Tisza M.J."/>
            <person name="Buck C.B."/>
        </authorList>
    </citation>
    <scope>NUCLEOTIDE SEQUENCE</scope>
    <source>
        <strain evidence="1">CtMCY8</strain>
    </source>
</reference>
<dbReference type="EMBL" id="BK032782">
    <property type="protein sequence ID" value="DAF60083.1"/>
    <property type="molecule type" value="Genomic_DNA"/>
</dbReference>
<accession>A0A8S5TAM3</accession>
<evidence type="ECO:0000313" key="1">
    <source>
        <dbReference type="EMBL" id="DAF60083.1"/>
    </source>
</evidence>